<feature type="transmembrane region" description="Helical" evidence="1">
    <location>
        <begin position="63"/>
        <end position="81"/>
    </location>
</feature>
<dbReference type="OrthoDB" id="9155572at2"/>
<evidence type="ECO:0000256" key="1">
    <source>
        <dbReference type="SAM" id="Phobius"/>
    </source>
</evidence>
<reference evidence="2" key="3">
    <citation type="submission" date="2024-05" db="EMBL/GenBank/DDBJ databases">
        <title>Identification of Pectobacterium versatile causing blackleg of potato from New York State with a whole genome sequencing approach.</title>
        <authorList>
            <person name="Ma X."/>
            <person name="Swingle B."/>
        </authorList>
    </citation>
    <scope>NUCLEOTIDE SEQUENCE</scope>
    <source>
        <strain evidence="2">NY1588A</strain>
    </source>
</reference>
<dbReference type="EMBL" id="PSZG01000001">
    <property type="protein sequence ID" value="RKO77045.1"/>
    <property type="molecule type" value="Genomic_DNA"/>
</dbReference>
<dbReference type="InterPro" id="IPR019690">
    <property type="entry name" value="DUF2569"/>
</dbReference>
<protein>
    <submittedName>
        <fullName evidence="3">DUF2569 domain-containing protein</fullName>
    </submittedName>
</protein>
<evidence type="ECO:0000313" key="2">
    <source>
        <dbReference type="EMBL" id="MBI0556503.1"/>
    </source>
</evidence>
<reference evidence="3 4" key="1">
    <citation type="journal article" date="2018" name="BMC Genomics">
        <title>High genomic variability in the plant pathogenic bacterium Pectobacterium parmentieri deciphered from de novo assembled complete genomes.</title>
        <authorList>
            <person name="Zoledowska S."/>
            <person name="Motyka-Pomagruk A."/>
            <person name="Sledz W."/>
            <person name="Mengoni A."/>
            <person name="Lojkowska E."/>
        </authorList>
    </citation>
    <scope>NUCLEOTIDE SEQUENCE [LARGE SCALE GENOMIC DNA]</scope>
    <source>
        <strain evidence="3 4">IFB5626</strain>
    </source>
</reference>
<feature type="transmembrane region" description="Helical" evidence="1">
    <location>
        <begin position="93"/>
        <end position="113"/>
    </location>
</feature>
<evidence type="ECO:0000313" key="5">
    <source>
        <dbReference type="Proteomes" id="UP001194579"/>
    </source>
</evidence>
<dbReference type="KEGG" id="ppar:A8F97_03430"/>
<dbReference type="Pfam" id="PF10754">
    <property type="entry name" value="DUF2569"/>
    <property type="match status" value="1"/>
</dbReference>
<reference evidence="5" key="2">
    <citation type="submission" date="2023-07" db="EMBL/GenBank/DDBJ databases">
        <title>Identification of Pectobacterium versatile causing blackleg of potato from New York State with a whole genome sequencing approach.</title>
        <authorList>
            <person name="Ma X."/>
            <person name="Swingle B."/>
        </authorList>
    </citation>
    <scope>NUCLEOTIDE SEQUENCE [LARGE SCALE GENOMIC DNA]</scope>
    <source>
        <strain evidence="5">NY1588A</strain>
    </source>
</reference>
<dbReference type="EMBL" id="WABS01000046">
    <property type="protein sequence ID" value="MBI0556503.1"/>
    <property type="molecule type" value="Genomic_DNA"/>
</dbReference>
<dbReference type="AlphaFoldDB" id="A0A8B3F9Q5"/>
<dbReference type="GeneID" id="45848509"/>
<feature type="transmembrane region" description="Helical" evidence="1">
    <location>
        <begin position="12"/>
        <end position="36"/>
    </location>
</feature>
<dbReference type="Proteomes" id="UP001194579">
    <property type="component" value="Unassembled WGS sequence"/>
</dbReference>
<keyword evidence="1" id="KW-0472">Membrane</keyword>
<keyword evidence="1" id="KW-1133">Transmembrane helix</keyword>
<proteinExistence type="predicted"/>
<evidence type="ECO:0000313" key="3">
    <source>
        <dbReference type="EMBL" id="RKO77045.1"/>
    </source>
</evidence>
<accession>A0A8B3F9Q5</accession>
<evidence type="ECO:0000313" key="4">
    <source>
        <dbReference type="Proteomes" id="UP000269665"/>
    </source>
</evidence>
<dbReference type="Proteomes" id="UP000269665">
    <property type="component" value="Unassembled WGS sequence"/>
</dbReference>
<dbReference type="RefSeq" id="WP_015730877.1">
    <property type="nucleotide sequence ID" value="NZ_BSWE01000001.1"/>
</dbReference>
<gene>
    <name evidence="3" type="ORF">C5E00_09705</name>
    <name evidence="2" type="ORF">F6Q06_18710</name>
</gene>
<sequence>MTRDRSLSGVAGWLRFLVIIIFIGGALHILVSIGGLEWKDLERESPELIYHSGFQNFQMADRVVGFLSGAVLLYAGFLLLKRKVIGTVISVKLIIGVVFPFLILVRYIVSPYLFLGMPPSEALAVDSDIPKDIARTFIWAAIWVSYLHRSDRVKNTYQ</sequence>
<organism evidence="3 4">
    <name type="scientific">Pectobacterium parmentieri</name>
    <dbReference type="NCBI Taxonomy" id="1905730"/>
    <lineage>
        <taxon>Bacteria</taxon>
        <taxon>Pseudomonadati</taxon>
        <taxon>Pseudomonadota</taxon>
        <taxon>Gammaproteobacteria</taxon>
        <taxon>Enterobacterales</taxon>
        <taxon>Pectobacteriaceae</taxon>
        <taxon>Pectobacterium</taxon>
    </lineage>
</organism>
<keyword evidence="5" id="KW-1185">Reference proteome</keyword>
<comment type="caution">
    <text evidence="3">The sequence shown here is derived from an EMBL/GenBank/DDBJ whole genome shotgun (WGS) entry which is preliminary data.</text>
</comment>
<keyword evidence="1" id="KW-0812">Transmembrane</keyword>
<name>A0A8B3F9Q5_PECPM</name>